<dbReference type="InterPro" id="IPR052337">
    <property type="entry name" value="SAT4-like"/>
</dbReference>
<name>A0AAV9XNL8_9PEZI</name>
<dbReference type="PANTHER" id="PTHR33048:SF129">
    <property type="entry name" value="INTEGRAL MEMBRANE PROTEIN-RELATED"/>
    <property type="match status" value="1"/>
</dbReference>
<evidence type="ECO:0000256" key="6">
    <source>
        <dbReference type="SAM" id="Phobius"/>
    </source>
</evidence>
<feature type="transmembrane region" description="Helical" evidence="6">
    <location>
        <begin position="18"/>
        <end position="39"/>
    </location>
</feature>
<dbReference type="EMBL" id="JAVHJO010000001">
    <property type="protein sequence ID" value="KAK6543541.1"/>
    <property type="molecule type" value="Genomic_DNA"/>
</dbReference>
<dbReference type="InterPro" id="IPR049326">
    <property type="entry name" value="Rhodopsin_dom_fungi"/>
</dbReference>
<dbReference type="GO" id="GO:0016020">
    <property type="term" value="C:membrane"/>
    <property type="evidence" value="ECO:0007669"/>
    <property type="project" value="UniProtKB-SubCell"/>
</dbReference>
<feature type="domain" description="Rhodopsin" evidence="7">
    <location>
        <begin position="35"/>
        <end position="201"/>
    </location>
</feature>
<gene>
    <name evidence="8" type="ORF">TWF694_000286</name>
</gene>
<dbReference type="AlphaFoldDB" id="A0AAV9XNL8"/>
<feature type="transmembrane region" description="Helical" evidence="6">
    <location>
        <begin position="127"/>
        <end position="149"/>
    </location>
</feature>
<evidence type="ECO:0000259" key="7">
    <source>
        <dbReference type="Pfam" id="PF20684"/>
    </source>
</evidence>
<reference evidence="8 9" key="1">
    <citation type="submission" date="2019-10" db="EMBL/GenBank/DDBJ databases">
        <authorList>
            <person name="Palmer J.M."/>
        </authorList>
    </citation>
    <scope>NUCLEOTIDE SEQUENCE [LARGE SCALE GENOMIC DNA]</scope>
    <source>
        <strain evidence="8 9">TWF694</strain>
    </source>
</reference>
<dbReference type="Pfam" id="PF20684">
    <property type="entry name" value="Fung_rhodopsin"/>
    <property type="match status" value="1"/>
</dbReference>
<evidence type="ECO:0000256" key="1">
    <source>
        <dbReference type="ARBA" id="ARBA00004141"/>
    </source>
</evidence>
<evidence type="ECO:0000313" key="8">
    <source>
        <dbReference type="EMBL" id="KAK6543541.1"/>
    </source>
</evidence>
<evidence type="ECO:0000256" key="4">
    <source>
        <dbReference type="ARBA" id="ARBA00023136"/>
    </source>
</evidence>
<proteinExistence type="inferred from homology"/>
<feature type="transmembrane region" description="Helical" evidence="6">
    <location>
        <begin position="51"/>
        <end position="70"/>
    </location>
</feature>
<comment type="caution">
    <text evidence="8">The sequence shown here is derived from an EMBL/GenBank/DDBJ whole genome shotgun (WGS) entry which is preliminary data.</text>
</comment>
<feature type="transmembrane region" description="Helical" evidence="6">
    <location>
        <begin position="98"/>
        <end position="120"/>
    </location>
</feature>
<keyword evidence="4 6" id="KW-0472">Membrane</keyword>
<comment type="subcellular location">
    <subcellularLocation>
        <location evidence="1">Membrane</location>
        <topology evidence="1">Multi-pass membrane protein</topology>
    </subcellularLocation>
</comment>
<evidence type="ECO:0000256" key="3">
    <source>
        <dbReference type="ARBA" id="ARBA00022989"/>
    </source>
</evidence>
<evidence type="ECO:0000256" key="5">
    <source>
        <dbReference type="ARBA" id="ARBA00038359"/>
    </source>
</evidence>
<protein>
    <recommendedName>
        <fullName evidence="7">Rhodopsin domain-containing protein</fullName>
    </recommendedName>
</protein>
<evidence type="ECO:0000313" key="9">
    <source>
        <dbReference type="Proteomes" id="UP001365542"/>
    </source>
</evidence>
<evidence type="ECO:0000256" key="2">
    <source>
        <dbReference type="ARBA" id="ARBA00022692"/>
    </source>
</evidence>
<dbReference type="PANTHER" id="PTHR33048">
    <property type="entry name" value="PTH11-LIKE INTEGRAL MEMBRANE PROTEIN (AFU_ORTHOLOGUE AFUA_5G11245)"/>
    <property type="match status" value="1"/>
</dbReference>
<organism evidence="8 9">
    <name type="scientific">Orbilia ellipsospora</name>
    <dbReference type="NCBI Taxonomy" id="2528407"/>
    <lineage>
        <taxon>Eukaryota</taxon>
        <taxon>Fungi</taxon>
        <taxon>Dikarya</taxon>
        <taxon>Ascomycota</taxon>
        <taxon>Pezizomycotina</taxon>
        <taxon>Orbiliomycetes</taxon>
        <taxon>Orbiliales</taxon>
        <taxon>Orbiliaceae</taxon>
        <taxon>Orbilia</taxon>
    </lineage>
</organism>
<feature type="transmembrane region" description="Helical" evidence="6">
    <location>
        <begin position="183"/>
        <end position="201"/>
    </location>
</feature>
<keyword evidence="9" id="KW-1185">Reference proteome</keyword>
<dbReference type="Proteomes" id="UP001365542">
    <property type="component" value="Unassembled WGS sequence"/>
</dbReference>
<accession>A0AAV9XNL8</accession>
<comment type="similarity">
    <text evidence="5">Belongs to the SAT4 family.</text>
</comment>
<keyword evidence="3 6" id="KW-1133">Transmembrane helix</keyword>
<keyword evidence="2 6" id="KW-0812">Transmembrane</keyword>
<sequence length="228" mass="25331">MESPQIHDTDAVNQRADVLAVSILAVCLVLPTILARIYVRTRIIPYFGIDDILMILSGISVVGVAIYSGIVVTEGNYGTGQHIDEVNTTELINFDKSVYIWEIAYCVALFFIKVSILTYYNRLQPSVSYKVTMVIVSAGSFSFLITNIFQCNPIKASWDPNASPNGDKSHQCINDVAFTYSSAIFNIITDFWIWGSCIVMLKGNRLGSQYDGDNALKTRMVNRSSSQN</sequence>